<sequence>MARYRKLTLKVRNANRKTQSAHKKINNHQRITKLIANNNIRGLHRLLAVSLRNGAGTNAIIRQIERSVDGLYSPRGGFSDREYAIAYLAKSLGGPFLLNALYKAEGYPSVSTVAQRYRIPRLMPSSTTPSRHDMESNVTSFFGPDGKQAPTQRTSGLLPGLILQVDGVALEERCRYDAPRNCIVGLCREHSHTVSTRVTDVEAIKAVEKALHVDETCCYGKDGTVVAIAPYADSQSYTPYPVILSPSCKTEKGSEMSLWMKTMLDVWRTHPHGEVKHGPIYAIGSDGESSFRLARFTLCMSETLDAASELGQILYKLQGLNRETGPYGIIGTCDPKHVIKRFATLLRSPSGILIHGTIITPTHVLANLAALPHMSKVSANELMNPADKQNVPKAVNLVQELNRLDSLGEPANPSELHRREVTVFLAKTLDYFVLPFISIEMSLSEQVQSLSTYAHLAAAMYFSHGLSFLTGALYADSQAIVKNIMFCIARLQLVDQDLEFFIIHEGTDRLEGIFSNCRTQDHARNFDTLELAQKLSVGAAISLRLEQYPDLDRGHRRLALKDAKGVDHVNPKSWKGDTRVGQVALAARWIQGRNDANHLLEDHFGSRARVDFNEKFSEYGRDLLRPNGTYVGSSYDPGNARENPPDTDTESEPAPDASGSASDLETAGDAPNGGENGTDFDDVPEGMDIEDFLEAKDDETSERQAERFLTLDGKKYLKSSVVAAFLTSKRARKVTMRTLRARGVTVEDLRRGDEDWNSDELDKEDLIKVGDVAGTLVRTEDRICLAVIEILGFEIQHTRRQLAAISINELDSEGDKAVTITAQIMDLTPHGIVLPNLDTEPLDTAQIDGSWTWTNQYVRFGMKDANTDRATQKQFIVRIPGVLLYPLGPQLVRDLDMDRNASDAMTWSLSHKQLVETLDQSWAALHPETEEIIGNVEMLPLISNSKLPYCETSASGAVIPHLVVLDVPAHMTAEKLSGDAKIGIDPCGWCGRDGSGCMVQLTKKGASRKISSSCRYHFSNMIYGQAIKTTKNSPCTNVPIHCPLCPVSMSGQPRTIWKYNAVYHLSTEHAPGDGDENLPKFPVEFLVDTFISSKEAELMRVEAAVTRQWRKDNRLADSDDMPEMRDALKRERAASAIASDRPTKTVKT</sequence>
<reference evidence="1" key="2">
    <citation type="journal article" date="2022" name="New Phytol.">
        <title>Evolutionary transition to the ectomycorrhizal habit in the genomes of a hyperdiverse lineage of mushroom-forming fungi.</title>
        <authorList>
            <person name="Looney B."/>
            <person name="Miyauchi S."/>
            <person name="Morin E."/>
            <person name="Drula E."/>
            <person name="Courty P.E."/>
            <person name="Kohler A."/>
            <person name="Kuo A."/>
            <person name="LaButti K."/>
            <person name="Pangilinan J."/>
            <person name="Lipzen A."/>
            <person name="Riley R."/>
            <person name="Andreopoulos W."/>
            <person name="He G."/>
            <person name="Johnson J."/>
            <person name="Nolan M."/>
            <person name="Tritt A."/>
            <person name="Barry K.W."/>
            <person name="Grigoriev I.V."/>
            <person name="Nagy L.G."/>
            <person name="Hibbett D."/>
            <person name="Henrissat B."/>
            <person name="Matheny P.B."/>
            <person name="Labbe J."/>
            <person name="Martin F.M."/>
        </authorList>
    </citation>
    <scope>NUCLEOTIDE SEQUENCE</scope>
    <source>
        <strain evidence="1">HHB10654</strain>
    </source>
</reference>
<protein>
    <submittedName>
        <fullName evidence="1">Uncharacterized protein</fullName>
    </submittedName>
</protein>
<organism evidence="1 2">
    <name type="scientific">Artomyces pyxidatus</name>
    <dbReference type="NCBI Taxonomy" id="48021"/>
    <lineage>
        <taxon>Eukaryota</taxon>
        <taxon>Fungi</taxon>
        <taxon>Dikarya</taxon>
        <taxon>Basidiomycota</taxon>
        <taxon>Agaricomycotina</taxon>
        <taxon>Agaricomycetes</taxon>
        <taxon>Russulales</taxon>
        <taxon>Auriscalpiaceae</taxon>
        <taxon>Artomyces</taxon>
    </lineage>
</organism>
<evidence type="ECO:0000313" key="1">
    <source>
        <dbReference type="EMBL" id="KAI0066999.1"/>
    </source>
</evidence>
<reference evidence="1" key="1">
    <citation type="submission" date="2021-03" db="EMBL/GenBank/DDBJ databases">
        <authorList>
            <consortium name="DOE Joint Genome Institute"/>
            <person name="Ahrendt S."/>
            <person name="Looney B.P."/>
            <person name="Miyauchi S."/>
            <person name="Morin E."/>
            <person name="Drula E."/>
            <person name="Courty P.E."/>
            <person name="Chicoki N."/>
            <person name="Fauchery L."/>
            <person name="Kohler A."/>
            <person name="Kuo A."/>
            <person name="Labutti K."/>
            <person name="Pangilinan J."/>
            <person name="Lipzen A."/>
            <person name="Riley R."/>
            <person name="Andreopoulos W."/>
            <person name="He G."/>
            <person name="Johnson J."/>
            <person name="Barry K.W."/>
            <person name="Grigoriev I.V."/>
            <person name="Nagy L."/>
            <person name="Hibbett D."/>
            <person name="Henrissat B."/>
            <person name="Matheny P.B."/>
            <person name="Labbe J."/>
            <person name="Martin F."/>
        </authorList>
    </citation>
    <scope>NUCLEOTIDE SEQUENCE</scope>
    <source>
        <strain evidence="1">HHB10654</strain>
    </source>
</reference>
<dbReference type="Proteomes" id="UP000814140">
    <property type="component" value="Unassembled WGS sequence"/>
</dbReference>
<accession>A0ACB8TF10</accession>
<name>A0ACB8TF10_9AGAM</name>
<keyword evidence="2" id="KW-1185">Reference proteome</keyword>
<gene>
    <name evidence="1" type="ORF">BV25DRAFT_1897244</name>
</gene>
<proteinExistence type="predicted"/>
<evidence type="ECO:0000313" key="2">
    <source>
        <dbReference type="Proteomes" id="UP000814140"/>
    </source>
</evidence>
<comment type="caution">
    <text evidence="1">The sequence shown here is derived from an EMBL/GenBank/DDBJ whole genome shotgun (WGS) entry which is preliminary data.</text>
</comment>
<dbReference type="EMBL" id="MU277191">
    <property type="protein sequence ID" value="KAI0066999.1"/>
    <property type="molecule type" value="Genomic_DNA"/>
</dbReference>